<comment type="caution">
    <text evidence="12">The sequence shown here is derived from an EMBL/GenBank/DDBJ whole genome shotgun (WGS) entry which is preliminary data.</text>
</comment>
<evidence type="ECO:0000256" key="6">
    <source>
        <dbReference type="ARBA" id="ARBA00032912"/>
    </source>
</evidence>
<evidence type="ECO:0000256" key="7">
    <source>
        <dbReference type="NCBIfam" id="TIGR02488"/>
    </source>
</evidence>
<keyword evidence="12" id="KW-0966">Cell projection</keyword>
<dbReference type="EMBL" id="NPEV01000072">
    <property type="protein sequence ID" value="RAI24654.1"/>
    <property type="molecule type" value="Genomic_DNA"/>
</dbReference>
<dbReference type="SUPFAM" id="SSF117143">
    <property type="entry name" value="Flagellar hook protein flgE"/>
    <property type="match status" value="1"/>
</dbReference>
<keyword evidence="12" id="KW-0282">Flagellum</keyword>
<evidence type="ECO:0000313" key="12">
    <source>
        <dbReference type="EMBL" id="RAI24654.1"/>
    </source>
</evidence>
<evidence type="ECO:0000313" key="13">
    <source>
        <dbReference type="Proteomes" id="UP000249299"/>
    </source>
</evidence>
<evidence type="ECO:0000259" key="10">
    <source>
        <dbReference type="Pfam" id="PF06429"/>
    </source>
</evidence>
<dbReference type="Pfam" id="PF22692">
    <property type="entry name" value="LlgE_F_G_D1"/>
    <property type="match status" value="1"/>
</dbReference>
<name>A0A327JH74_9HYPH</name>
<dbReference type="Pfam" id="PF06429">
    <property type="entry name" value="Flg_bbr_C"/>
    <property type="match status" value="1"/>
</dbReference>
<dbReference type="GO" id="GO:0009426">
    <property type="term" value="C:bacterial-type flagellum basal body, distal rod"/>
    <property type="evidence" value="ECO:0007669"/>
    <property type="project" value="UniProtKB-UniRule"/>
</dbReference>
<dbReference type="InterPro" id="IPR053967">
    <property type="entry name" value="LlgE_F_G-like_D1"/>
</dbReference>
<dbReference type="InterPro" id="IPR037925">
    <property type="entry name" value="FlgE/F/G-like"/>
</dbReference>
<dbReference type="RefSeq" id="WP_111436535.1">
    <property type="nucleotide sequence ID" value="NZ_JACIGG010000002.1"/>
</dbReference>
<dbReference type="GO" id="GO:0071978">
    <property type="term" value="P:bacterial-type flagellum-dependent swarming motility"/>
    <property type="evidence" value="ECO:0007669"/>
    <property type="project" value="TreeGrafter"/>
</dbReference>
<evidence type="ECO:0000256" key="5">
    <source>
        <dbReference type="ARBA" id="ARBA00025933"/>
    </source>
</evidence>
<dbReference type="InterPro" id="IPR010930">
    <property type="entry name" value="Flg_bb/hook_C_dom"/>
</dbReference>
<reference evidence="12 13" key="1">
    <citation type="submission" date="2017-07" db="EMBL/GenBank/DDBJ databases">
        <title>Draft Genome Sequences of Select Purple Nonsulfur Bacteria.</title>
        <authorList>
            <person name="Lasarre B."/>
            <person name="Mckinlay J.B."/>
        </authorList>
    </citation>
    <scope>NUCLEOTIDE SEQUENCE [LARGE SCALE GENOMIC DNA]</scope>
    <source>
        <strain evidence="12 13">DSM 11290</strain>
    </source>
</reference>
<comment type="subunit">
    <text evidence="5 8">The basal body constitutes a major portion of the flagellar organelle and consists of four rings (L,P,S, and M) mounted on a central rod. The rod consists of about 26 subunits of FlgG in the distal portion, and FlgB, FlgC and FlgF are thought to build up the proximal portion of the rod with about 6 subunits each.</text>
</comment>
<keyword evidence="12" id="KW-0969">Cilium</keyword>
<evidence type="ECO:0000256" key="3">
    <source>
        <dbReference type="ARBA" id="ARBA00017948"/>
    </source>
</evidence>
<evidence type="ECO:0000259" key="9">
    <source>
        <dbReference type="Pfam" id="PF00460"/>
    </source>
</evidence>
<dbReference type="InterPro" id="IPR019776">
    <property type="entry name" value="Flagellar_basal_body_rod_CS"/>
</dbReference>
<dbReference type="Proteomes" id="UP000249299">
    <property type="component" value="Unassembled WGS sequence"/>
</dbReference>
<dbReference type="AlphaFoldDB" id="A0A327JH74"/>
<feature type="domain" description="Flagellar basal body rod protein N-terminal" evidence="9">
    <location>
        <begin position="4"/>
        <end position="34"/>
    </location>
</feature>
<dbReference type="PROSITE" id="PS00588">
    <property type="entry name" value="FLAGELLA_BB_ROD"/>
    <property type="match status" value="1"/>
</dbReference>
<comment type="similarity">
    <text evidence="2 8">Belongs to the flagella basal body rod proteins family.</text>
</comment>
<comment type="subcellular location">
    <subcellularLocation>
        <location evidence="1 8">Bacterial flagellum basal body</location>
    </subcellularLocation>
</comment>
<dbReference type="InterPro" id="IPR012834">
    <property type="entry name" value="FlgG_G_neg"/>
</dbReference>
<keyword evidence="13" id="KW-1185">Reference proteome</keyword>
<evidence type="ECO:0000256" key="8">
    <source>
        <dbReference type="RuleBase" id="RU362116"/>
    </source>
</evidence>
<dbReference type="OrthoDB" id="9804559at2"/>
<dbReference type="Pfam" id="PF00460">
    <property type="entry name" value="Flg_bb_rod"/>
    <property type="match status" value="1"/>
</dbReference>
<feature type="domain" description="Flagellar hook protein FlgE/F/G-like D1" evidence="11">
    <location>
        <begin position="96"/>
        <end position="159"/>
    </location>
</feature>
<evidence type="ECO:0000259" key="11">
    <source>
        <dbReference type="Pfam" id="PF22692"/>
    </source>
</evidence>
<dbReference type="PANTHER" id="PTHR30435">
    <property type="entry name" value="FLAGELLAR PROTEIN"/>
    <property type="match status" value="1"/>
</dbReference>
<dbReference type="InterPro" id="IPR020013">
    <property type="entry name" value="Flagellar_FlgE/F/G"/>
</dbReference>
<proteinExistence type="inferred from homology"/>
<sequence>MRALYSAATGMLAQELNVEITSNNVANMRTTGFKRQRAEFQDLLYSDLRRVGATTSETGTMVPSGVQIGSGVRTVATPRVLSQGSISPTEKELDVAIRGDGFFRIRLPDGTTAYTRDGSFERDAEGQLVTSDGYILEPGITIPDDTTSITINQFGQVEATIGGQTAPQNLGQIELARFANKGGLQAIGDNMFLETVSSGPEQTDNPGAEGYGNLLQAHLEMSNVNAVTEIADLIAAQRAYEMNARVIKGADEMLSTTANLR</sequence>
<evidence type="ECO:0000256" key="4">
    <source>
        <dbReference type="ARBA" id="ARBA00023143"/>
    </source>
</evidence>
<organism evidence="12 13">
    <name type="scientific">Rhodobium orientis</name>
    <dbReference type="NCBI Taxonomy" id="34017"/>
    <lineage>
        <taxon>Bacteria</taxon>
        <taxon>Pseudomonadati</taxon>
        <taxon>Pseudomonadota</taxon>
        <taxon>Alphaproteobacteria</taxon>
        <taxon>Hyphomicrobiales</taxon>
        <taxon>Rhodobiaceae</taxon>
        <taxon>Rhodobium</taxon>
    </lineage>
</organism>
<accession>A0A327JH74</accession>
<dbReference type="InterPro" id="IPR001444">
    <property type="entry name" value="Flag_bb_rod_N"/>
</dbReference>
<evidence type="ECO:0000256" key="2">
    <source>
        <dbReference type="ARBA" id="ARBA00009677"/>
    </source>
</evidence>
<keyword evidence="4 8" id="KW-0975">Bacterial flagellum</keyword>
<feature type="domain" description="Flagellar basal-body/hook protein C-terminal" evidence="10">
    <location>
        <begin position="216"/>
        <end position="260"/>
    </location>
</feature>
<dbReference type="NCBIfam" id="TIGR02488">
    <property type="entry name" value="flgG_G_neg"/>
    <property type="match status" value="1"/>
</dbReference>
<dbReference type="NCBIfam" id="TIGR03506">
    <property type="entry name" value="FlgEFG_subfam"/>
    <property type="match status" value="2"/>
</dbReference>
<gene>
    <name evidence="12" type="primary">flgG</name>
    <name evidence="12" type="ORF">CH339_21750</name>
</gene>
<dbReference type="PANTHER" id="PTHR30435:SF19">
    <property type="entry name" value="FLAGELLAR BASAL-BODY ROD PROTEIN FLGG"/>
    <property type="match status" value="1"/>
</dbReference>
<evidence type="ECO:0000256" key="1">
    <source>
        <dbReference type="ARBA" id="ARBA00004117"/>
    </source>
</evidence>
<protein>
    <recommendedName>
        <fullName evidence="3 7">Flagellar basal-body rod protein FlgG</fullName>
    </recommendedName>
    <alternativeName>
        <fullName evidence="6 8">Distal rod protein</fullName>
    </alternativeName>
</protein>